<dbReference type="GO" id="GO:0016491">
    <property type="term" value="F:oxidoreductase activity"/>
    <property type="evidence" value="ECO:0007669"/>
    <property type="project" value="InterPro"/>
</dbReference>
<gene>
    <name evidence="1" type="ORF">EV385_5146</name>
</gene>
<accession>A0A4Q7ZRM6</accession>
<dbReference type="InterPro" id="IPR004378">
    <property type="entry name" value="F420H2_quin_Rdtase"/>
</dbReference>
<evidence type="ECO:0000313" key="2">
    <source>
        <dbReference type="Proteomes" id="UP000292564"/>
    </source>
</evidence>
<protein>
    <submittedName>
        <fullName evidence="1">Deazaflavin-dependent oxidoreductase (Nitroreductase family)</fullName>
    </submittedName>
</protein>
<sequence length="137" mass="15591">MAGTKTNPHRLGAVRTFNKWILNPIMRLAAGRRYWYAAALHHVGRRSGRSYTTPVVAEPVGDEFVIPLPYGANVDWLRNIRASGRATIDVYGRRYAIDDPRVVDAADALPMVRQSRREVWHRLGIDRYLRVHAAPMS</sequence>
<dbReference type="RefSeq" id="WP_130511750.1">
    <property type="nucleotide sequence ID" value="NZ_SHKY01000001.1"/>
</dbReference>
<dbReference type="InterPro" id="IPR012349">
    <property type="entry name" value="Split_barrel_FMN-bd"/>
</dbReference>
<keyword evidence="2" id="KW-1185">Reference proteome</keyword>
<evidence type="ECO:0000313" key="1">
    <source>
        <dbReference type="EMBL" id="RZU53243.1"/>
    </source>
</evidence>
<dbReference type="OrthoDB" id="3778270at2"/>
<proteinExistence type="predicted"/>
<dbReference type="Proteomes" id="UP000292564">
    <property type="component" value="Unassembled WGS sequence"/>
</dbReference>
<dbReference type="AlphaFoldDB" id="A0A4Q7ZRM6"/>
<dbReference type="Gene3D" id="2.30.110.10">
    <property type="entry name" value="Electron Transport, Fmn-binding Protein, Chain A"/>
    <property type="match status" value="1"/>
</dbReference>
<dbReference type="NCBIfam" id="TIGR00026">
    <property type="entry name" value="hi_GC_TIGR00026"/>
    <property type="match status" value="1"/>
</dbReference>
<reference evidence="1 2" key="1">
    <citation type="submission" date="2019-02" db="EMBL/GenBank/DDBJ databases">
        <title>Sequencing the genomes of 1000 actinobacteria strains.</title>
        <authorList>
            <person name="Klenk H.-P."/>
        </authorList>
    </citation>
    <scope>NUCLEOTIDE SEQUENCE [LARGE SCALE GENOMIC DNA]</scope>
    <source>
        <strain evidence="1 2">DSM 45162</strain>
    </source>
</reference>
<dbReference type="EMBL" id="SHKY01000001">
    <property type="protein sequence ID" value="RZU53243.1"/>
    <property type="molecule type" value="Genomic_DNA"/>
</dbReference>
<dbReference type="Pfam" id="PF04075">
    <property type="entry name" value="F420H2_quin_red"/>
    <property type="match status" value="1"/>
</dbReference>
<comment type="caution">
    <text evidence="1">The sequence shown here is derived from an EMBL/GenBank/DDBJ whole genome shotgun (WGS) entry which is preliminary data.</text>
</comment>
<name>A0A4Q7ZRM6_9ACTN</name>
<organism evidence="1 2">
    <name type="scientific">Krasilnikovia cinnamomea</name>
    <dbReference type="NCBI Taxonomy" id="349313"/>
    <lineage>
        <taxon>Bacteria</taxon>
        <taxon>Bacillati</taxon>
        <taxon>Actinomycetota</taxon>
        <taxon>Actinomycetes</taxon>
        <taxon>Micromonosporales</taxon>
        <taxon>Micromonosporaceae</taxon>
        <taxon>Krasilnikovia</taxon>
    </lineage>
</organism>